<dbReference type="RefSeq" id="WP_269255162.1">
    <property type="nucleotide sequence ID" value="NZ_JAKHEY010000017.1"/>
</dbReference>
<evidence type="ECO:0000313" key="1">
    <source>
        <dbReference type="EMBL" id="MCZ3622825.1"/>
    </source>
</evidence>
<accession>A0AAW5X063</accession>
<dbReference type="EMBL" id="JAKHEY010000017">
    <property type="protein sequence ID" value="MCZ9678981.1"/>
    <property type="molecule type" value="Genomic_DNA"/>
</dbReference>
<evidence type="ECO:0000313" key="4">
    <source>
        <dbReference type="Proteomes" id="UP001211566"/>
    </source>
</evidence>
<evidence type="ECO:0000313" key="3">
    <source>
        <dbReference type="Proteomes" id="UP001211420"/>
    </source>
</evidence>
<comment type="caution">
    <text evidence="2">The sequence shown here is derived from an EMBL/GenBank/DDBJ whole genome shotgun (WGS) entry which is preliminary data.</text>
</comment>
<sequence length="69" mass="8230">MLRLNKKQLALEMGISEATLWRTITKCKKIAKLKKLSKCPEHYLYAGSRKYYYAEEIEKWIQEVTEFDA</sequence>
<proteinExistence type="predicted"/>
<keyword evidence="3" id="KW-1185">Reference proteome</keyword>
<dbReference type="AlphaFoldDB" id="A0AAW5X063"/>
<protein>
    <recommendedName>
        <fullName evidence="5">Helix-turn-helix domain-containing protein</fullName>
    </recommendedName>
</protein>
<evidence type="ECO:0000313" key="2">
    <source>
        <dbReference type="EMBL" id="MCZ9678981.1"/>
    </source>
</evidence>
<evidence type="ECO:0008006" key="5">
    <source>
        <dbReference type="Google" id="ProtNLM"/>
    </source>
</evidence>
<dbReference type="Proteomes" id="UP001211420">
    <property type="component" value="Unassembled WGS sequence"/>
</dbReference>
<dbReference type="EMBL" id="JAKHPW010000016">
    <property type="protein sequence ID" value="MCZ3622825.1"/>
    <property type="molecule type" value="Genomic_DNA"/>
</dbReference>
<dbReference type="Proteomes" id="UP001211566">
    <property type="component" value="Unassembled WGS sequence"/>
</dbReference>
<gene>
    <name evidence="1" type="ORF">L2772_08205</name>
    <name evidence="2" type="ORF">L2Z99_07945</name>
</gene>
<reference evidence="2" key="1">
    <citation type="submission" date="2022-01" db="EMBL/GenBank/DDBJ databases">
        <title>STING isolate genome collection.</title>
        <authorList>
            <person name="France M."/>
            <person name="Rutt L."/>
            <person name="Humphrys M."/>
            <person name="Ravel J."/>
        </authorList>
    </citation>
    <scope>NUCLEOTIDE SEQUENCE</scope>
    <source>
        <strain evidence="2">C0081E5</strain>
    </source>
</reference>
<organism evidence="2 4">
    <name type="scientific">Lactobacillus mulieris</name>
    <dbReference type="NCBI Taxonomy" id="2508708"/>
    <lineage>
        <taxon>Bacteria</taxon>
        <taxon>Bacillati</taxon>
        <taxon>Bacillota</taxon>
        <taxon>Bacilli</taxon>
        <taxon>Lactobacillales</taxon>
        <taxon>Lactobacillaceae</taxon>
        <taxon>Lactobacillus</taxon>
    </lineage>
</organism>
<reference evidence="1 3" key="2">
    <citation type="submission" date="2022-01" db="EMBL/GenBank/DDBJ databases">
        <title>VMRC isolate genome collection.</title>
        <authorList>
            <person name="France M."/>
            <person name="Rutt L."/>
            <person name="Humphrys M."/>
            <person name="Ravel J."/>
        </authorList>
    </citation>
    <scope>NUCLEOTIDE SEQUENCE [LARGE SCALE GENOMIC DNA]</scope>
    <source>
        <strain evidence="1 3">C0172B4</strain>
    </source>
</reference>
<name>A0AAW5X063_9LACO</name>